<protein>
    <recommendedName>
        <fullName evidence="1">tRNA (guanine(9)-N(1))-methyltransferase</fullName>
        <ecNumber evidence="1">2.1.1.221</ecNumber>
    </recommendedName>
</protein>
<evidence type="ECO:0000256" key="2">
    <source>
        <dbReference type="ARBA" id="ARBA00022603"/>
    </source>
</evidence>
<feature type="domain" description="SAM-dependent MTase TRM10-type" evidence="7">
    <location>
        <begin position="112"/>
        <end position="332"/>
    </location>
</feature>
<keyword evidence="9" id="KW-1185">Reference proteome</keyword>
<dbReference type="EMBL" id="BLBS01000043">
    <property type="protein sequence ID" value="GET90919.1"/>
    <property type="molecule type" value="Genomic_DNA"/>
</dbReference>
<feature type="compositionally biased region" description="Basic and acidic residues" evidence="6">
    <location>
        <begin position="72"/>
        <end position="86"/>
    </location>
</feature>
<feature type="region of interest" description="Disordered" evidence="6">
    <location>
        <begin position="1"/>
        <end position="98"/>
    </location>
</feature>
<feature type="compositionally biased region" description="Basic and acidic residues" evidence="6">
    <location>
        <begin position="360"/>
        <end position="370"/>
    </location>
</feature>
<feature type="compositionally biased region" description="Polar residues" evidence="6">
    <location>
        <begin position="17"/>
        <end position="26"/>
    </location>
</feature>
<dbReference type="InterPro" id="IPR038459">
    <property type="entry name" value="MT_TRM10-typ_sf"/>
</dbReference>
<evidence type="ECO:0000313" key="8">
    <source>
        <dbReference type="EMBL" id="GET90919.1"/>
    </source>
</evidence>
<evidence type="ECO:0000256" key="3">
    <source>
        <dbReference type="ARBA" id="ARBA00022679"/>
    </source>
</evidence>
<evidence type="ECO:0000256" key="6">
    <source>
        <dbReference type="SAM" id="MobiDB-lite"/>
    </source>
</evidence>
<dbReference type="GO" id="GO:0052905">
    <property type="term" value="F:tRNA (guanosine(9)-N1)-methyltransferase activity"/>
    <property type="evidence" value="ECO:0007669"/>
    <property type="project" value="UniProtKB-EC"/>
</dbReference>
<dbReference type="FunFam" id="3.40.1280.30:FF:000011">
    <property type="entry name" value="tRNA (Guanine-1)-methyltransferase, putative"/>
    <property type="match status" value="1"/>
</dbReference>
<dbReference type="OrthoDB" id="278300at2759"/>
<dbReference type="PANTHER" id="PTHR13563:SF13">
    <property type="entry name" value="TRNA METHYLTRANSFERASE 10 HOMOLOG A"/>
    <property type="match status" value="1"/>
</dbReference>
<evidence type="ECO:0000256" key="5">
    <source>
        <dbReference type="ARBA" id="ARBA00048434"/>
    </source>
</evidence>
<dbReference type="Gene3D" id="3.40.1280.30">
    <property type="match status" value="1"/>
</dbReference>
<dbReference type="CDD" id="cd18089">
    <property type="entry name" value="SPOUT_Trm10-like"/>
    <property type="match status" value="1"/>
</dbReference>
<dbReference type="EC" id="2.1.1.221" evidence="1"/>
<dbReference type="PANTHER" id="PTHR13563">
    <property type="entry name" value="TRNA (GUANINE-9-) METHYLTRANSFERASE"/>
    <property type="match status" value="1"/>
</dbReference>
<keyword evidence="3" id="KW-0808">Transferase</keyword>
<keyword evidence="2" id="KW-0489">Methyltransferase</keyword>
<feature type="compositionally biased region" description="Basic residues" evidence="6">
    <location>
        <begin position="329"/>
        <end position="341"/>
    </location>
</feature>
<dbReference type="VEuPathDB" id="TriTrypDB:LtaPh_3030800"/>
<name>A0A640KTW8_LEITA</name>
<evidence type="ECO:0000256" key="4">
    <source>
        <dbReference type="ARBA" id="ARBA00022691"/>
    </source>
</evidence>
<evidence type="ECO:0000313" key="9">
    <source>
        <dbReference type="Proteomes" id="UP000419144"/>
    </source>
</evidence>
<dbReference type="GO" id="GO:0000049">
    <property type="term" value="F:tRNA binding"/>
    <property type="evidence" value="ECO:0007669"/>
    <property type="project" value="TreeGrafter"/>
</dbReference>
<dbReference type="Proteomes" id="UP000419144">
    <property type="component" value="Unassembled WGS sequence"/>
</dbReference>
<accession>A0A640KTW8</accession>
<dbReference type="GO" id="GO:0005634">
    <property type="term" value="C:nucleus"/>
    <property type="evidence" value="ECO:0007669"/>
    <property type="project" value="TreeGrafter"/>
</dbReference>
<feature type="compositionally biased region" description="Basic and acidic residues" evidence="6">
    <location>
        <begin position="27"/>
        <end position="40"/>
    </location>
</feature>
<dbReference type="InterPro" id="IPR028564">
    <property type="entry name" value="MT_TRM10-typ"/>
</dbReference>
<gene>
    <name evidence="8" type="ORF">LtaPh_3030800</name>
</gene>
<dbReference type="PROSITE" id="PS51675">
    <property type="entry name" value="SAM_MT_TRM10"/>
    <property type="match status" value="1"/>
</dbReference>
<comment type="caution">
    <text evidence="8">The sequence shown here is derived from an EMBL/GenBank/DDBJ whole genome shotgun (WGS) entry which is preliminary data.</text>
</comment>
<organism evidence="8 9">
    <name type="scientific">Leishmania tarentolae</name>
    <name type="common">Sauroleishmania tarentolae</name>
    <dbReference type="NCBI Taxonomy" id="5689"/>
    <lineage>
        <taxon>Eukaryota</taxon>
        <taxon>Discoba</taxon>
        <taxon>Euglenozoa</taxon>
        <taxon>Kinetoplastea</taxon>
        <taxon>Metakinetoplastina</taxon>
        <taxon>Trypanosomatida</taxon>
        <taxon>Trypanosomatidae</taxon>
        <taxon>Leishmaniinae</taxon>
        <taxon>Leishmania</taxon>
        <taxon>lizard Leishmania</taxon>
    </lineage>
</organism>
<feature type="region of interest" description="Disordered" evidence="6">
    <location>
        <begin position="329"/>
        <end position="377"/>
    </location>
</feature>
<comment type="catalytic activity">
    <reaction evidence="5">
        <text>guanosine(9) in tRNA + S-adenosyl-L-methionine = N(1)-methylguanosine(9) in tRNA + S-adenosyl-L-homocysteine + H(+)</text>
        <dbReference type="Rhea" id="RHEA:43156"/>
        <dbReference type="Rhea" id="RHEA-COMP:10367"/>
        <dbReference type="Rhea" id="RHEA-COMP:10368"/>
        <dbReference type="ChEBI" id="CHEBI:15378"/>
        <dbReference type="ChEBI" id="CHEBI:57856"/>
        <dbReference type="ChEBI" id="CHEBI:59789"/>
        <dbReference type="ChEBI" id="CHEBI:73542"/>
        <dbReference type="ChEBI" id="CHEBI:74269"/>
        <dbReference type="EC" id="2.1.1.221"/>
    </reaction>
</comment>
<reference evidence="8" key="1">
    <citation type="submission" date="2019-11" db="EMBL/GenBank/DDBJ databases">
        <title>Leishmania tarentolae CDS.</title>
        <authorList>
            <person name="Goto Y."/>
            <person name="Yamagishi J."/>
        </authorList>
    </citation>
    <scope>NUCLEOTIDE SEQUENCE [LARGE SCALE GENOMIC DNA]</scope>
    <source>
        <strain evidence="8">Parrot Tar II</strain>
    </source>
</reference>
<evidence type="ECO:0000256" key="1">
    <source>
        <dbReference type="ARBA" id="ARBA00012797"/>
    </source>
</evidence>
<dbReference type="AlphaFoldDB" id="A0A640KTW8"/>
<keyword evidence="4" id="KW-0949">S-adenosyl-L-methionine</keyword>
<dbReference type="GO" id="GO:0002939">
    <property type="term" value="P:tRNA N1-guanine methylation"/>
    <property type="evidence" value="ECO:0007669"/>
    <property type="project" value="TreeGrafter"/>
</dbReference>
<sequence length="377" mass="41911">MSRSATSVAASPVTPPVASTLTSDGDTQSRKARDARDGHVEASSSTTAGHCRHRRSWTEEEKRSFWKQKKSEKRERRKAAAAERHKAQQAQWASLTEEERATRRAEAVLLHEKRRQAEAALLSRCEAQLADPHVPAIVFDLSFAWCMTVANTKSTVSQVMLSYSALRTAGFPLRPVVTSLMGKEASDAEHDATPQAEVLQALNNYEGFRRFPPSVTQVQHWSDLFAPSQVVFLTADSPDTLTSIEPDTAYIVGAFVDHNAHKGLSYASAIRHGVRTARLPIKESVVLGNRSKVLTINHVVEVLIQYEKLRSAGTLDWAQAINNALPTRRTHQMIKERRKRERMSSTVSSVKRDDDDEVSDDARSNCRMDNDNGSAPV</sequence>
<evidence type="ECO:0000259" key="7">
    <source>
        <dbReference type="PROSITE" id="PS51675"/>
    </source>
</evidence>
<dbReference type="InterPro" id="IPR007356">
    <property type="entry name" value="tRNA_m1G_MeTrfase_euk"/>
</dbReference>
<proteinExistence type="predicted"/>